<dbReference type="RefSeq" id="WP_115811147.1">
    <property type="nucleotide sequence ID" value="NZ_QUNI01000003.1"/>
</dbReference>
<comment type="caution">
    <text evidence="1">The sequence shown here is derived from an EMBL/GenBank/DDBJ whole genome shotgun (WGS) entry which is preliminary data.</text>
</comment>
<accession>A0A3E0EQP1</accession>
<organism evidence="1 2">
    <name type="scientific">Flavobacterium aquicola</name>
    <dbReference type="NCBI Taxonomy" id="1682742"/>
    <lineage>
        <taxon>Bacteria</taxon>
        <taxon>Pseudomonadati</taxon>
        <taxon>Bacteroidota</taxon>
        <taxon>Flavobacteriia</taxon>
        <taxon>Flavobacteriales</taxon>
        <taxon>Flavobacteriaceae</taxon>
        <taxon>Flavobacterium</taxon>
    </lineage>
</organism>
<protein>
    <submittedName>
        <fullName evidence="1">Uncharacterized protein</fullName>
    </submittedName>
</protein>
<dbReference type="OrthoDB" id="1366083at2"/>
<evidence type="ECO:0000313" key="1">
    <source>
        <dbReference type="EMBL" id="REH00084.1"/>
    </source>
</evidence>
<dbReference type="EMBL" id="QUNI01000003">
    <property type="protein sequence ID" value="REH00084.1"/>
    <property type="molecule type" value="Genomic_DNA"/>
</dbReference>
<keyword evidence="2" id="KW-1185">Reference proteome</keyword>
<gene>
    <name evidence="1" type="ORF">C8P67_10352</name>
</gene>
<dbReference type="Proteomes" id="UP000257136">
    <property type="component" value="Unassembled WGS sequence"/>
</dbReference>
<name>A0A3E0EQP1_9FLAO</name>
<sequence>MNVEVQLRNIVHNNDIYIYSTEGKPLTVKEYKNHLNDIMKLSDAGEVGYTTEQARKKILHPKNFKL</sequence>
<proteinExistence type="predicted"/>
<evidence type="ECO:0000313" key="2">
    <source>
        <dbReference type="Proteomes" id="UP000257136"/>
    </source>
</evidence>
<dbReference type="AlphaFoldDB" id="A0A3E0EQP1"/>
<reference evidence="1 2" key="1">
    <citation type="submission" date="2018-08" db="EMBL/GenBank/DDBJ databases">
        <title>Genomic Encyclopedia of Archaeal and Bacterial Type Strains, Phase II (KMG-II): from individual species to whole genera.</title>
        <authorList>
            <person name="Goeker M."/>
        </authorList>
    </citation>
    <scope>NUCLEOTIDE SEQUENCE [LARGE SCALE GENOMIC DNA]</scope>
    <source>
        <strain evidence="1 2">DSM 100880</strain>
    </source>
</reference>